<organism evidence="3 4">
    <name type="scientific">Novosphingobium organovorum</name>
    <dbReference type="NCBI Taxonomy" id="2930092"/>
    <lineage>
        <taxon>Bacteria</taxon>
        <taxon>Pseudomonadati</taxon>
        <taxon>Pseudomonadota</taxon>
        <taxon>Alphaproteobacteria</taxon>
        <taxon>Sphingomonadales</taxon>
        <taxon>Sphingomonadaceae</taxon>
        <taxon>Novosphingobium</taxon>
    </lineage>
</organism>
<dbReference type="Pfam" id="PF04314">
    <property type="entry name" value="PCuAC"/>
    <property type="match status" value="1"/>
</dbReference>
<dbReference type="PROSITE" id="PS51257">
    <property type="entry name" value="PROKAR_LIPOPROTEIN"/>
    <property type="match status" value="1"/>
</dbReference>
<feature type="region of interest" description="Disordered" evidence="1">
    <location>
        <begin position="175"/>
        <end position="203"/>
    </location>
</feature>
<dbReference type="InterPro" id="IPR007410">
    <property type="entry name" value="LpqE-like"/>
</dbReference>
<dbReference type="SUPFAM" id="SSF110087">
    <property type="entry name" value="DR1885-like metal-binding protein"/>
    <property type="match status" value="1"/>
</dbReference>
<dbReference type="InterPro" id="IPR036182">
    <property type="entry name" value="PCuAC_sf"/>
</dbReference>
<dbReference type="RefSeq" id="WP_244017236.1">
    <property type="nucleotide sequence ID" value="NZ_JALHLF010000008.1"/>
</dbReference>
<comment type="caution">
    <text evidence="3">The sequence shown here is derived from an EMBL/GenBank/DDBJ whole genome shotgun (WGS) entry which is preliminary data.</text>
</comment>
<keyword evidence="2" id="KW-0732">Signal</keyword>
<protein>
    <submittedName>
        <fullName evidence="3">Copper chaperone PCu(A)C</fullName>
    </submittedName>
</protein>
<dbReference type="InterPro" id="IPR058248">
    <property type="entry name" value="Lxx211020-like"/>
</dbReference>
<keyword evidence="4" id="KW-1185">Reference proteome</keyword>
<evidence type="ECO:0000313" key="3">
    <source>
        <dbReference type="EMBL" id="MCJ2181892.1"/>
    </source>
</evidence>
<accession>A0ABT0BA26</accession>
<dbReference type="Proteomes" id="UP001162881">
    <property type="component" value="Unassembled WGS sequence"/>
</dbReference>
<feature type="chain" id="PRO_5045641150" evidence="2">
    <location>
        <begin position="21"/>
        <end position="203"/>
    </location>
</feature>
<feature type="compositionally biased region" description="Basic and acidic residues" evidence="1">
    <location>
        <begin position="182"/>
        <end position="203"/>
    </location>
</feature>
<reference evidence="3" key="1">
    <citation type="submission" date="2022-03" db="EMBL/GenBank/DDBJ databases">
        <title>Identification of a novel bacterium isolated from mangrove sediments.</title>
        <authorList>
            <person name="Pan X."/>
        </authorList>
    </citation>
    <scope>NUCLEOTIDE SEQUENCE</scope>
    <source>
        <strain evidence="3">B1949</strain>
    </source>
</reference>
<evidence type="ECO:0000313" key="4">
    <source>
        <dbReference type="Proteomes" id="UP001162881"/>
    </source>
</evidence>
<proteinExistence type="predicted"/>
<name>A0ABT0BA26_9SPHN</name>
<dbReference type="Gene3D" id="2.60.40.1890">
    <property type="entry name" value="PCu(A)C copper chaperone"/>
    <property type="match status" value="1"/>
</dbReference>
<feature type="signal peptide" evidence="2">
    <location>
        <begin position="1"/>
        <end position="20"/>
    </location>
</feature>
<gene>
    <name evidence="3" type="ORF">MTR62_04130</name>
</gene>
<dbReference type="EMBL" id="JALHLF010000008">
    <property type="protein sequence ID" value="MCJ2181892.1"/>
    <property type="molecule type" value="Genomic_DNA"/>
</dbReference>
<evidence type="ECO:0000256" key="1">
    <source>
        <dbReference type="SAM" id="MobiDB-lite"/>
    </source>
</evidence>
<sequence>MHIRQIAAFSALPLVLAALGGCQQKDTPTPEASAGAAAMAPMGAMTGEAMGPDAKPGTSAQAGRLVLPVIPGRPAGVYFRFTNTGTAPVELVGVHIEGASEAQMHETRGGTMASVKSLPVAPGATITFAPGGYHVMAFGLDKSLKSGGTTEMTLTFAGGDKLSLPLTIETMGKGMPSGSEPIMDHGSMDHGSMDHGSMEGMHT</sequence>
<evidence type="ECO:0000256" key="2">
    <source>
        <dbReference type="SAM" id="SignalP"/>
    </source>
</evidence>
<dbReference type="PANTHER" id="PTHR36302:SF1">
    <property type="entry name" value="COPPER CHAPERONE PCU(A)C"/>
    <property type="match status" value="1"/>
</dbReference>
<dbReference type="PANTHER" id="PTHR36302">
    <property type="entry name" value="BLR7088 PROTEIN"/>
    <property type="match status" value="1"/>
</dbReference>